<gene>
    <name evidence="2" type="ORF">J40TS1_02940</name>
</gene>
<feature type="transmembrane region" description="Helical" evidence="1">
    <location>
        <begin position="43"/>
        <end position="62"/>
    </location>
</feature>
<organism evidence="2 3">
    <name type="scientific">Paenibacillus montaniterrae</name>
    <dbReference type="NCBI Taxonomy" id="429341"/>
    <lineage>
        <taxon>Bacteria</taxon>
        <taxon>Bacillati</taxon>
        <taxon>Bacillota</taxon>
        <taxon>Bacilli</taxon>
        <taxon>Bacillales</taxon>
        <taxon>Paenibacillaceae</taxon>
        <taxon>Paenibacillus</taxon>
    </lineage>
</organism>
<dbReference type="AlphaFoldDB" id="A0A919YJV3"/>
<feature type="transmembrane region" description="Helical" evidence="1">
    <location>
        <begin position="124"/>
        <end position="144"/>
    </location>
</feature>
<keyword evidence="1" id="KW-1133">Transmembrane helix</keyword>
<protein>
    <submittedName>
        <fullName evidence="2">Uncharacterized protein</fullName>
    </submittedName>
</protein>
<evidence type="ECO:0000313" key="2">
    <source>
        <dbReference type="EMBL" id="GIP14652.1"/>
    </source>
</evidence>
<feature type="transmembrane region" description="Helical" evidence="1">
    <location>
        <begin position="74"/>
        <end position="97"/>
    </location>
</feature>
<evidence type="ECO:0000256" key="1">
    <source>
        <dbReference type="SAM" id="Phobius"/>
    </source>
</evidence>
<sequence length="153" mass="17114">MKNAMNIVIVILSLLCLLLVILVDLFTFELKPDKGISGNGNPGVIFFVLFILLYAALIMSIYMKFLKASGRRYAYAFAGFGGAGTILFSILLIKYVVSQYEEFAGRLEGFGVLNQYTNTVFVNFYSFVLGLSVVFTTIGLVHIVRRRIKKSTR</sequence>
<keyword evidence="1" id="KW-0812">Transmembrane</keyword>
<reference evidence="2" key="1">
    <citation type="submission" date="2021-03" db="EMBL/GenBank/DDBJ databases">
        <title>Antimicrobial resistance genes in bacteria isolated from Japanese honey, and their potential for conferring macrolide and lincosamide resistance in the American foulbrood pathogen Paenibacillus larvae.</title>
        <authorList>
            <person name="Okamoto M."/>
            <person name="Kumagai M."/>
            <person name="Kanamori H."/>
            <person name="Takamatsu D."/>
        </authorList>
    </citation>
    <scope>NUCLEOTIDE SEQUENCE</scope>
    <source>
        <strain evidence="2">J40TS1</strain>
    </source>
</reference>
<keyword evidence="1" id="KW-0472">Membrane</keyword>
<proteinExistence type="predicted"/>
<evidence type="ECO:0000313" key="3">
    <source>
        <dbReference type="Proteomes" id="UP000683139"/>
    </source>
</evidence>
<dbReference type="EMBL" id="BOSE01000001">
    <property type="protein sequence ID" value="GIP14652.1"/>
    <property type="molecule type" value="Genomic_DNA"/>
</dbReference>
<name>A0A919YJV3_9BACL</name>
<dbReference type="RefSeq" id="WP_213512864.1">
    <property type="nucleotide sequence ID" value="NZ_BOSE01000001.1"/>
</dbReference>
<dbReference type="Proteomes" id="UP000683139">
    <property type="component" value="Unassembled WGS sequence"/>
</dbReference>
<comment type="caution">
    <text evidence="2">The sequence shown here is derived from an EMBL/GenBank/DDBJ whole genome shotgun (WGS) entry which is preliminary data.</text>
</comment>
<keyword evidence="3" id="KW-1185">Reference proteome</keyword>
<accession>A0A919YJV3</accession>